<evidence type="ECO:0000256" key="1">
    <source>
        <dbReference type="SAM" id="MobiDB-lite"/>
    </source>
</evidence>
<dbReference type="InterPro" id="IPR001173">
    <property type="entry name" value="Glyco_trans_2-like"/>
</dbReference>
<dbReference type="PANTHER" id="PTHR43179">
    <property type="entry name" value="RHAMNOSYLTRANSFERASE WBBL"/>
    <property type="match status" value="1"/>
</dbReference>
<feature type="domain" description="Glycosyltransferase 2-like" evidence="2">
    <location>
        <begin position="141"/>
        <end position="290"/>
    </location>
</feature>
<dbReference type="PANTHER" id="PTHR43179:SF7">
    <property type="entry name" value="RHAMNOSYLTRANSFERASE WBBL"/>
    <property type="match status" value="1"/>
</dbReference>
<gene>
    <name evidence="3" type="ORF">CUN51_04995</name>
</gene>
<protein>
    <recommendedName>
        <fullName evidence="2">Glycosyltransferase 2-like domain-containing protein</fullName>
    </recommendedName>
</protein>
<dbReference type="Pfam" id="PF00535">
    <property type="entry name" value="Glycos_transf_2"/>
    <property type="match status" value="2"/>
</dbReference>
<dbReference type="SUPFAM" id="SSF53448">
    <property type="entry name" value="Nucleotide-diphospho-sugar transferases"/>
    <property type="match status" value="2"/>
</dbReference>
<dbReference type="EMBL" id="PGTK01000004">
    <property type="protein sequence ID" value="PJF31227.1"/>
    <property type="molecule type" value="Genomic_DNA"/>
</dbReference>
<organism evidence="3 4">
    <name type="scientific">Candidatus Thermofonsia Clade 1 bacterium</name>
    <dbReference type="NCBI Taxonomy" id="2364210"/>
    <lineage>
        <taxon>Bacteria</taxon>
        <taxon>Bacillati</taxon>
        <taxon>Chloroflexota</taxon>
        <taxon>Candidatus Thermofontia</taxon>
        <taxon>Candidatus Thermofonsia Clade 1</taxon>
    </lineage>
</organism>
<dbReference type="InterPro" id="IPR029044">
    <property type="entry name" value="Nucleotide-diphossugar_trans"/>
</dbReference>
<proteinExistence type="predicted"/>
<evidence type="ECO:0000313" key="3">
    <source>
        <dbReference type="EMBL" id="PJF31227.1"/>
    </source>
</evidence>
<dbReference type="Gene3D" id="3.90.550.10">
    <property type="entry name" value="Spore Coat Polysaccharide Biosynthesis Protein SpsA, Chain A"/>
    <property type="match status" value="2"/>
</dbReference>
<dbReference type="AlphaFoldDB" id="A0A2M8P0Z7"/>
<dbReference type="CDD" id="cd04186">
    <property type="entry name" value="GT_2_like_c"/>
    <property type="match status" value="1"/>
</dbReference>
<dbReference type="Proteomes" id="UP000228921">
    <property type="component" value="Unassembled WGS sequence"/>
</dbReference>
<reference evidence="3 4" key="1">
    <citation type="submission" date="2017-11" db="EMBL/GenBank/DDBJ databases">
        <title>Evolution of Phototrophy in the Chloroflexi Phylum Driven by Horizontal Gene Transfer.</title>
        <authorList>
            <person name="Ward L.M."/>
            <person name="Hemp J."/>
            <person name="Shih P.M."/>
            <person name="Mcglynn S.E."/>
            <person name="Fischer W."/>
        </authorList>
    </citation>
    <scope>NUCLEOTIDE SEQUENCE [LARGE SCALE GENOMIC DNA]</scope>
    <source>
        <strain evidence="3">CP2_2F</strain>
    </source>
</reference>
<evidence type="ECO:0000259" key="2">
    <source>
        <dbReference type="Pfam" id="PF00535"/>
    </source>
</evidence>
<feature type="domain" description="Glycosyltransferase 2-like" evidence="2">
    <location>
        <begin position="389"/>
        <end position="567"/>
    </location>
</feature>
<comment type="caution">
    <text evidence="3">The sequence shown here is derived from an EMBL/GenBank/DDBJ whole genome shotgun (WGS) entry which is preliminary data.</text>
</comment>
<name>A0A2M8P0Z7_9CHLR</name>
<evidence type="ECO:0000313" key="4">
    <source>
        <dbReference type="Proteomes" id="UP000228921"/>
    </source>
</evidence>
<sequence>MRRYSLARLGHLINTSLHILRQDGPKAFGERLVRWLRGERRYMRQIMPDQPAPSEHTILIEQASKQVESHHVEPPPPPPQEPHVEFAEDRPELHGYEPYCRLMTPSENDLAAQRDEALTWQNPPCFGIITTVYDLPLYHFRRTVTSVLKQSCPHWRWYVVDASQSDALWQYITFLAQQDERIVPIRQADAPEAVALLNRALKQVHEEALCDYVVLLDPDDTLALEALYTVSRFVQIEQPGADFIYSDEDKINEQDHRSEPFFKPDWSPELLLSVNYMRYISVIKRTVLERVGAFDPRKNGAHHWDLFLRISEITNHIHRIPRVLYHVRKRPEGSEVTSAVAQAQLEAIREHLERTGIPQPQVSFEAQHPSYGKYPVVTWEQSQPRRIVIIIPSRDKADILLGCLASIFEYTRYPDYRVIVVDTGSREQATFDLYARYQHNARFQVVNYTDEFNFNKVCNLGAHHAPDADLLLFLNNDTEVLDGMWLARMAQWFEREGVGIVGAKLLYPDGTIQHGGVYIGGEGLAFHLFVRQPITAEGVFGSACWYRNLLAVTGACMMISREVFERVGGFDEAYQVSYSDVTLCLRAYQMGYRIIFTPHALLMHYESLTRGLHNLRSDLLRANDDFQEWIQKGDPYYHPNLSCSMLDHQVTLSPAHQARNLNRWLMAQIIKREQ</sequence>
<accession>A0A2M8P0Z7</accession>
<feature type="region of interest" description="Disordered" evidence="1">
    <location>
        <begin position="65"/>
        <end position="85"/>
    </location>
</feature>